<dbReference type="STRING" id="883161.HMPREF9306_00207"/>
<keyword evidence="3" id="KW-1185">Reference proteome</keyword>
<dbReference type="AlphaFoldDB" id="S2W1Z6"/>
<reference evidence="2 3" key="1">
    <citation type="submission" date="2013-04" db="EMBL/GenBank/DDBJ databases">
        <title>The Genome Sequence of Propionimicrobium lymphophilum ACS-093-V-SCH5.</title>
        <authorList>
            <consortium name="The Broad Institute Genomics Platform"/>
            <person name="Earl A."/>
            <person name="Ward D."/>
            <person name="Feldgarden M."/>
            <person name="Gevers D."/>
            <person name="Saerens B."/>
            <person name="Vaneechoutte M."/>
            <person name="Walker B."/>
            <person name="Young S."/>
            <person name="Zeng Q."/>
            <person name="Gargeya S."/>
            <person name="Fitzgerald M."/>
            <person name="Haas B."/>
            <person name="Abouelleil A."/>
            <person name="Allen A.W."/>
            <person name="Alvarado L."/>
            <person name="Arachchi H.M."/>
            <person name="Berlin A.M."/>
            <person name="Chapman S.B."/>
            <person name="Gainer-Dewar J."/>
            <person name="Goldberg J."/>
            <person name="Griggs A."/>
            <person name="Gujja S."/>
            <person name="Hansen M."/>
            <person name="Howarth C."/>
            <person name="Imamovic A."/>
            <person name="Ireland A."/>
            <person name="Larimer J."/>
            <person name="McCowan C."/>
            <person name="Murphy C."/>
            <person name="Pearson M."/>
            <person name="Poon T.W."/>
            <person name="Priest M."/>
            <person name="Roberts A."/>
            <person name="Saif S."/>
            <person name="Shea T."/>
            <person name="Sisk P."/>
            <person name="Sykes S."/>
            <person name="Wortman J."/>
            <person name="Nusbaum C."/>
            <person name="Birren B."/>
        </authorList>
    </citation>
    <scope>NUCLEOTIDE SEQUENCE [LARGE SCALE GENOMIC DNA]</scope>
    <source>
        <strain evidence="2 3">ACS-093-V-SCH5</strain>
    </source>
</reference>
<dbReference type="RefSeq" id="WP_016455065.1">
    <property type="nucleotide sequence ID" value="NZ_KE150269.1"/>
</dbReference>
<evidence type="ECO:0000313" key="2">
    <source>
        <dbReference type="EMBL" id="EPD33793.1"/>
    </source>
</evidence>
<proteinExistence type="predicted"/>
<keyword evidence="1" id="KW-0812">Transmembrane</keyword>
<protein>
    <submittedName>
        <fullName evidence="2">Uncharacterized protein</fullName>
    </submittedName>
</protein>
<keyword evidence="1" id="KW-0472">Membrane</keyword>
<gene>
    <name evidence="2" type="ORF">HMPREF9306_00207</name>
</gene>
<evidence type="ECO:0000256" key="1">
    <source>
        <dbReference type="SAM" id="Phobius"/>
    </source>
</evidence>
<feature type="transmembrane region" description="Helical" evidence="1">
    <location>
        <begin position="29"/>
        <end position="49"/>
    </location>
</feature>
<dbReference type="HOGENOM" id="CLU_2993072_0_0_11"/>
<comment type="caution">
    <text evidence="2">The sequence shown here is derived from an EMBL/GenBank/DDBJ whole genome shotgun (WGS) entry which is preliminary data.</text>
</comment>
<sequence>MRWPRLIALLFVLAQFVLTGFLISRVPELAVLASIITFSTASMVCLDIGKEADNGRP</sequence>
<name>S2W1Z6_9ACTN</name>
<accession>S2W1Z6</accession>
<keyword evidence="1" id="KW-1133">Transmembrane helix</keyword>
<dbReference type="Proteomes" id="UP000014417">
    <property type="component" value="Unassembled WGS sequence"/>
</dbReference>
<organism evidence="2 3">
    <name type="scientific">Propionimicrobium lymphophilum ACS-093-V-SCH5</name>
    <dbReference type="NCBI Taxonomy" id="883161"/>
    <lineage>
        <taxon>Bacteria</taxon>
        <taxon>Bacillati</taxon>
        <taxon>Actinomycetota</taxon>
        <taxon>Actinomycetes</taxon>
        <taxon>Propionibacteriales</taxon>
        <taxon>Propionibacteriaceae</taxon>
        <taxon>Propionimicrobium</taxon>
    </lineage>
</organism>
<evidence type="ECO:0000313" key="3">
    <source>
        <dbReference type="Proteomes" id="UP000014417"/>
    </source>
</evidence>
<dbReference type="EMBL" id="AGZR01000003">
    <property type="protein sequence ID" value="EPD33793.1"/>
    <property type="molecule type" value="Genomic_DNA"/>
</dbReference>